<evidence type="ECO:0000313" key="2">
    <source>
        <dbReference type="EMBL" id="KAK4524961.1"/>
    </source>
</evidence>
<keyword evidence="1" id="KW-0812">Transmembrane</keyword>
<evidence type="ECO:0000313" key="3">
    <source>
        <dbReference type="Proteomes" id="UP001300502"/>
    </source>
</evidence>
<name>A0AAV9ICU5_9RHOD</name>
<dbReference type="Proteomes" id="UP001300502">
    <property type="component" value="Unassembled WGS sequence"/>
</dbReference>
<feature type="transmembrane region" description="Helical" evidence="1">
    <location>
        <begin position="21"/>
        <end position="44"/>
    </location>
</feature>
<dbReference type="EMBL" id="JANCYU010000027">
    <property type="protein sequence ID" value="KAK4524961.1"/>
    <property type="molecule type" value="Genomic_DNA"/>
</dbReference>
<keyword evidence="1" id="KW-1133">Transmembrane helix</keyword>
<dbReference type="AlphaFoldDB" id="A0AAV9ICU5"/>
<keyword evidence="1" id="KW-0472">Membrane</keyword>
<organism evidence="2 3">
    <name type="scientific">Galdieria yellowstonensis</name>
    <dbReference type="NCBI Taxonomy" id="3028027"/>
    <lineage>
        <taxon>Eukaryota</taxon>
        <taxon>Rhodophyta</taxon>
        <taxon>Bangiophyceae</taxon>
        <taxon>Galdieriales</taxon>
        <taxon>Galdieriaceae</taxon>
        <taxon>Galdieria</taxon>
    </lineage>
</organism>
<reference evidence="2 3" key="1">
    <citation type="submission" date="2022-07" db="EMBL/GenBank/DDBJ databases">
        <title>Genome-wide signatures of adaptation to extreme environments.</title>
        <authorList>
            <person name="Cho C.H."/>
            <person name="Yoon H.S."/>
        </authorList>
    </citation>
    <scope>NUCLEOTIDE SEQUENCE [LARGE SCALE GENOMIC DNA]</scope>
    <source>
        <strain evidence="2 3">108.79 E11</strain>
    </source>
</reference>
<protein>
    <submittedName>
        <fullName evidence="2">Uncharacterized protein</fullName>
    </submittedName>
</protein>
<keyword evidence="3" id="KW-1185">Reference proteome</keyword>
<evidence type="ECO:0000256" key="1">
    <source>
        <dbReference type="SAM" id="Phobius"/>
    </source>
</evidence>
<gene>
    <name evidence="2" type="ORF">GAYE_SCF07G2865</name>
</gene>
<proteinExistence type="predicted"/>
<sequence>MTNSRKLLQQAAFIQRNSKQFLKYFCAFLAYIFFSEIFLVNYGFVDVCQKLAESHRGLVDELKKIEERAGSGYSERTLGVYDFSLKNRYSKLFMTASKFRQIELVYGALCESKAQQQFEHIKVPSLKVPQFSLYSKIPTDSVLLYIFSLIGTKNRIAVELEGGHFQSSYHASANFLFYPLWSQIVVIYNSFSGYTEGTKFYQNLEQTYKRERKHLTDQVYPKVTLIYKHLDIENVEFVLYNDAHVIGEIDVLFIFLDGMDFWIWTRISSVRARVLVVTYQEYFGPDIVAVRSYQPNYEQDESSFSQFRKDEQSRNNLFTGASLAAFIRTSKKKGYRLVGCLQKEPVAFFIRDSEGEIFLPEVPAESCFRDKLRNEIWIRDQKILWEESRSYSWVYDI</sequence>
<accession>A0AAV9ICU5</accession>
<comment type="caution">
    <text evidence="2">The sequence shown here is derived from an EMBL/GenBank/DDBJ whole genome shotgun (WGS) entry which is preliminary data.</text>
</comment>